<organism evidence="1 2">
    <name type="scientific">Mycena albidolilacea</name>
    <dbReference type="NCBI Taxonomy" id="1033008"/>
    <lineage>
        <taxon>Eukaryota</taxon>
        <taxon>Fungi</taxon>
        <taxon>Dikarya</taxon>
        <taxon>Basidiomycota</taxon>
        <taxon>Agaricomycotina</taxon>
        <taxon>Agaricomycetes</taxon>
        <taxon>Agaricomycetidae</taxon>
        <taxon>Agaricales</taxon>
        <taxon>Marasmiineae</taxon>
        <taxon>Mycenaceae</taxon>
        <taxon>Mycena</taxon>
    </lineage>
</organism>
<reference evidence="1" key="1">
    <citation type="submission" date="2023-03" db="EMBL/GenBank/DDBJ databases">
        <title>Massive genome expansion in bonnet fungi (Mycena s.s.) driven by repeated elements and novel gene families across ecological guilds.</title>
        <authorList>
            <consortium name="Lawrence Berkeley National Laboratory"/>
            <person name="Harder C.B."/>
            <person name="Miyauchi S."/>
            <person name="Viragh M."/>
            <person name="Kuo A."/>
            <person name="Thoen E."/>
            <person name="Andreopoulos B."/>
            <person name="Lu D."/>
            <person name="Skrede I."/>
            <person name="Drula E."/>
            <person name="Henrissat B."/>
            <person name="Morin E."/>
            <person name="Kohler A."/>
            <person name="Barry K."/>
            <person name="LaButti K."/>
            <person name="Morin E."/>
            <person name="Salamov A."/>
            <person name="Lipzen A."/>
            <person name="Mereny Z."/>
            <person name="Hegedus B."/>
            <person name="Baldrian P."/>
            <person name="Stursova M."/>
            <person name="Weitz H."/>
            <person name="Taylor A."/>
            <person name="Grigoriev I.V."/>
            <person name="Nagy L.G."/>
            <person name="Martin F."/>
            <person name="Kauserud H."/>
        </authorList>
    </citation>
    <scope>NUCLEOTIDE SEQUENCE</scope>
    <source>
        <strain evidence="1">CBHHK002</strain>
    </source>
</reference>
<comment type="caution">
    <text evidence="1">The sequence shown here is derived from an EMBL/GenBank/DDBJ whole genome shotgun (WGS) entry which is preliminary data.</text>
</comment>
<dbReference type="AlphaFoldDB" id="A0AAD7E9W1"/>
<accession>A0AAD7E9W1</accession>
<dbReference type="EMBL" id="JARIHO010000104">
    <property type="protein sequence ID" value="KAJ7303627.1"/>
    <property type="molecule type" value="Genomic_DNA"/>
</dbReference>
<gene>
    <name evidence="1" type="ORF">DFH08DRAFT_986237</name>
</gene>
<name>A0AAD7E9W1_9AGAR</name>
<evidence type="ECO:0000313" key="1">
    <source>
        <dbReference type="EMBL" id="KAJ7303627.1"/>
    </source>
</evidence>
<evidence type="ECO:0008006" key="3">
    <source>
        <dbReference type="Google" id="ProtNLM"/>
    </source>
</evidence>
<protein>
    <recommendedName>
        <fullName evidence="3">F-box domain-containing protein</fullName>
    </recommendedName>
</protein>
<sequence length="439" mass="50180">MREQLEEIRESALVARTLKCSLEQQITATRMQLLRLEREEIHAAHHIERCKFPLAPIRRIPNEILSTIFVCYAEITHAPSTDFRRGVWILGHICRHWRVVVLSTPAVWSSFRYLPSDIARRGRTHGIQVLWRRNDVPPQHLEDTLSNVEDASKDVFDALLTRSPQWKAAKFEIPASIHPEMRTVMDNLPNLARFHLDFQFRRDDSSFHDTEIFRSCPRLVDLTLELSPIPELFTYPLSVLANAPNIIDSPDAQPEATVRSTRVRLELGFPRRLLHRPAPPLESLEFRFQDPRSSTSCLVDVLTAVPALTRLVIWNGARDDMRANASEVFHSLIHSPGLPVPSLLPRLKYLEVSGFELHASFVRMVESRCVCGCAVSGIQVPESDVDPLESLSVTELPVDTDPALLFRLHEIEMRCRMKLAIRLQNSDAQTRPFIRISNA</sequence>
<dbReference type="Proteomes" id="UP001218218">
    <property type="component" value="Unassembled WGS sequence"/>
</dbReference>
<evidence type="ECO:0000313" key="2">
    <source>
        <dbReference type="Proteomes" id="UP001218218"/>
    </source>
</evidence>
<proteinExistence type="predicted"/>
<keyword evidence="2" id="KW-1185">Reference proteome</keyword>